<sequence length="33" mass="3597">MAFLRRNTRLAPGTATVPLTSRVQSSSHSPQKT</sequence>
<name>A0A0F9H1N4_9ZZZZ</name>
<evidence type="ECO:0000256" key="1">
    <source>
        <dbReference type="SAM" id="MobiDB-lite"/>
    </source>
</evidence>
<comment type="caution">
    <text evidence="2">The sequence shown here is derived from an EMBL/GenBank/DDBJ whole genome shotgun (WGS) entry which is preliminary data.</text>
</comment>
<dbReference type="AlphaFoldDB" id="A0A0F9H1N4"/>
<gene>
    <name evidence="2" type="ORF">LCGC14_2053710</name>
</gene>
<proteinExistence type="predicted"/>
<accession>A0A0F9H1N4</accession>
<feature type="non-terminal residue" evidence="2">
    <location>
        <position position="33"/>
    </location>
</feature>
<evidence type="ECO:0000313" key="2">
    <source>
        <dbReference type="EMBL" id="KKL75555.1"/>
    </source>
</evidence>
<feature type="region of interest" description="Disordered" evidence="1">
    <location>
        <begin position="1"/>
        <end position="33"/>
    </location>
</feature>
<dbReference type="EMBL" id="LAZR01024317">
    <property type="protein sequence ID" value="KKL75555.1"/>
    <property type="molecule type" value="Genomic_DNA"/>
</dbReference>
<protein>
    <submittedName>
        <fullName evidence="2">Uncharacterized protein</fullName>
    </submittedName>
</protein>
<organism evidence="2">
    <name type="scientific">marine sediment metagenome</name>
    <dbReference type="NCBI Taxonomy" id="412755"/>
    <lineage>
        <taxon>unclassified sequences</taxon>
        <taxon>metagenomes</taxon>
        <taxon>ecological metagenomes</taxon>
    </lineage>
</organism>
<reference evidence="2" key="1">
    <citation type="journal article" date="2015" name="Nature">
        <title>Complex archaea that bridge the gap between prokaryotes and eukaryotes.</title>
        <authorList>
            <person name="Spang A."/>
            <person name="Saw J.H."/>
            <person name="Jorgensen S.L."/>
            <person name="Zaremba-Niedzwiedzka K."/>
            <person name="Martijn J."/>
            <person name="Lind A.E."/>
            <person name="van Eijk R."/>
            <person name="Schleper C."/>
            <person name="Guy L."/>
            <person name="Ettema T.J."/>
        </authorList>
    </citation>
    <scope>NUCLEOTIDE SEQUENCE</scope>
</reference>
<feature type="compositionally biased region" description="Polar residues" evidence="1">
    <location>
        <begin position="17"/>
        <end position="33"/>
    </location>
</feature>